<feature type="domain" description="AAA" evidence="19">
    <location>
        <begin position="534"/>
        <end position="677"/>
    </location>
</feature>
<evidence type="ECO:0000259" key="19">
    <source>
        <dbReference type="Pfam" id="PF13614"/>
    </source>
</evidence>
<dbReference type="GO" id="GO:0005886">
    <property type="term" value="C:plasma membrane"/>
    <property type="evidence" value="ECO:0007669"/>
    <property type="project" value="UniProtKB-SubCell"/>
</dbReference>
<keyword evidence="7" id="KW-0808">Transferase</keyword>
<dbReference type="PANTHER" id="PTHR32309">
    <property type="entry name" value="TYROSINE-PROTEIN KINASE"/>
    <property type="match status" value="1"/>
</dbReference>
<dbReference type="Pfam" id="PF02706">
    <property type="entry name" value="Wzz"/>
    <property type="match status" value="1"/>
</dbReference>
<keyword evidence="13 17" id="KW-0472">Membrane</keyword>
<feature type="domain" description="Polysaccharide chain length determinant N-terminal" evidence="18">
    <location>
        <begin position="31"/>
        <end position="117"/>
    </location>
</feature>
<dbReference type="GO" id="GO:0005524">
    <property type="term" value="F:ATP binding"/>
    <property type="evidence" value="ECO:0007669"/>
    <property type="project" value="UniProtKB-KW"/>
</dbReference>
<evidence type="ECO:0000259" key="18">
    <source>
        <dbReference type="Pfam" id="PF02706"/>
    </source>
</evidence>
<sequence>MVDRYLPQDTAVESPNGAYGTASRSFFTFATIRGILWRQRFIIIGAVALALLAALIITLLTRPIYQASSTVVYQPPGTSIIEGQDLEPYISTNEVARHMETLAGVVVSRSMAMSVVDNLNLYDSEELLGEMLEQGRPQNMTEEAWLDQRRNAAAGILRGGVSAQTPYDVRIMTINFASTDPRLAARIATGYADTFVQRGISDTSETNEFAREFLQKQIAEIREELRSREIENNSYARSNGLIAMPDPVGSEDGANSGQTQTLTATNLASINATFTQARVARIEAEERWRAVENVPAGRIPEVQASGAVQAQRAQLATMRGQLSDLSQRYQDEYPPLQELRAQIETTQSQLQTTENEIKQSLRSAYRIALQQEQALGEEVSRVSDEALNEQDRRVQLSLLDREASALRDQLASLLARYNQLSAASTLQTSSLTKLDPASVPSSPSSPNLLRNLIAGLAAGLALAGGLAVLRETLDDKLYSIDDIETRIGVKALGQTPHITENLDDALENPFSILSEAYSSIRATLDYNVLRDGKEIIQITSAEVGEGKSTTSIALAQRYAAVGKKTLLVDMDLRRPALARRLGITKNKSAGLIDALFKRAPLDSAIIKGADGGFDLLPISERPDSPISVLSSGLVPELLAQLRLKYDTIIVDSSPLLGLADAPMLARYVDAVLLIVEANRSRAAQTRATIRRLGEVGVEPAGIVLTKFKSLEAGQSYDYKYRYYEYKADD</sequence>
<keyword evidence="21" id="KW-1185">Reference proteome</keyword>
<dbReference type="Proteomes" id="UP000059113">
    <property type="component" value="Chromosome"/>
</dbReference>
<dbReference type="EC" id="2.7.10.2" evidence="4"/>
<reference evidence="20 21" key="1">
    <citation type="journal article" date="2015" name="Int. J. Syst. Evol. Microbiol.">
        <title>Erythrobacter atlanticus sp. nov., a bacterium from ocean sediment able to degrade polycyclic aromatic hydrocarbons.</title>
        <authorList>
            <person name="Zhuang L."/>
            <person name="Liu Y."/>
            <person name="Wang L."/>
            <person name="Wang W."/>
            <person name="Shao Z."/>
        </authorList>
    </citation>
    <scope>NUCLEOTIDE SEQUENCE [LARGE SCALE GENOMIC DNA]</scope>
    <source>
        <strain evidence="21">s21-N3</strain>
    </source>
</reference>
<keyword evidence="6" id="KW-0997">Cell inner membrane</keyword>
<gene>
    <name evidence="20" type="ORF">CP97_03340</name>
</gene>
<dbReference type="InterPro" id="IPR027417">
    <property type="entry name" value="P-loop_NTPase"/>
</dbReference>
<evidence type="ECO:0000256" key="1">
    <source>
        <dbReference type="ARBA" id="ARBA00004429"/>
    </source>
</evidence>
<evidence type="ECO:0000256" key="8">
    <source>
        <dbReference type="ARBA" id="ARBA00022692"/>
    </source>
</evidence>
<dbReference type="PANTHER" id="PTHR32309:SF13">
    <property type="entry name" value="FERRIC ENTEROBACTIN TRANSPORT PROTEIN FEPE"/>
    <property type="match status" value="1"/>
</dbReference>
<keyword evidence="9" id="KW-0547">Nucleotide-binding</keyword>
<evidence type="ECO:0000256" key="3">
    <source>
        <dbReference type="ARBA" id="ARBA00008883"/>
    </source>
</evidence>
<reference evidence="21" key="2">
    <citation type="submission" date="2015-04" db="EMBL/GenBank/DDBJ databases">
        <title>The complete genome sequence of Erythrobacter sp. s21-N3.</title>
        <authorList>
            <person name="Zhuang L."/>
            <person name="Liu Y."/>
            <person name="Shao Z."/>
        </authorList>
    </citation>
    <scope>NUCLEOTIDE SEQUENCE [LARGE SCALE GENOMIC DNA]</scope>
    <source>
        <strain evidence="21">s21-N3</strain>
    </source>
</reference>
<evidence type="ECO:0000256" key="16">
    <source>
        <dbReference type="SAM" id="Coils"/>
    </source>
</evidence>
<keyword evidence="5" id="KW-1003">Cell membrane</keyword>
<evidence type="ECO:0000256" key="12">
    <source>
        <dbReference type="ARBA" id="ARBA00022989"/>
    </source>
</evidence>
<evidence type="ECO:0000256" key="13">
    <source>
        <dbReference type="ARBA" id="ARBA00023136"/>
    </source>
</evidence>
<dbReference type="AlphaFoldDB" id="A0A0H4V9K9"/>
<evidence type="ECO:0000256" key="2">
    <source>
        <dbReference type="ARBA" id="ARBA00007316"/>
    </source>
</evidence>
<comment type="similarity">
    <text evidence="2">Belongs to the CpsD/CapB family.</text>
</comment>
<evidence type="ECO:0000313" key="21">
    <source>
        <dbReference type="Proteomes" id="UP000059113"/>
    </source>
</evidence>
<evidence type="ECO:0000256" key="14">
    <source>
        <dbReference type="ARBA" id="ARBA00023137"/>
    </source>
</evidence>
<dbReference type="KEGG" id="ery:CP97_03340"/>
<dbReference type="InterPro" id="IPR050445">
    <property type="entry name" value="Bact_polysacc_biosynth/exp"/>
</dbReference>
<feature type="transmembrane region" description="Helical" evidence="17">
    <location>
        <begin position="41"/>
        <end position="60"/>
    </location>
</feature>
<dbReference type="InterPro" id="IPR005702">
    <property type="entry name" value="Wzc-like_C"/>
</dbReference>
<organism evidence="20 21">
    <name type="scientific">Aurantiacibacter atlanticus</name>
    <dbReference type="NCBI Taxonomy" id="1648404"/>
    <lineage>
        <taxon>Bacteria</taxon>
        <taxon>Pseudomonadati</taxon>
        <taxon>Pseudomonadota</taxon>
        <taxon>Alphaproteobacteria</taxon>
        <taxon>Sphingomonadales</taxon>
        <taxon>Erythrobacteraceae</taxon>
        <taxon>Aurantiacibacter</taxon>
    </lineage>
</organism>
<feature type="coiled-coil region" evidence="16">
    <location>
        <begin position="308"/>
        <end position="363"/>
    </location>
</feature>
<evidence type="ECO:0000256" key="5">
    <source>
        <dbReference type="ARBA" id="ARBA00022475"/>
    </source>
</evidence>
<evidence type="ECO:0000313" key="20">
    <source>
        <dbReference type="EMBL" id="AKQ41282.2"/>
    </source>
</evidence>
<keyword evidence="11" id="KW-0067">ATP-binding</keyword>
<proteinExistence type="inferred from homology"/>
<evidence type="ECO:0000256" key="9">
    <source>
        <dbReference type="ARBA" id="ARBA00022741"/>
    </source>
</evidence>
<evidence type="ECO:0000256" key="4">
    <source>
        <dbReference type="ARBA" id="ARBA00011903"/>
    </source>
</evidence>
<dbReference type="Gene3D" id="3.40.50.300">
    <property type="entry name" value="P-loop containing nucleotide triphosphate hydrolases"/>
    <property type="match status" value="1"/>
</dbReference>
<dbReference type="STRING" id="1648404.CP97_03340"/>
<dbReference type="NCBIfam" id="TIGR01007">
    <property type="entry name" value="eps_fam"/>
    <property type="match status" value="1"/>
</dbReference>
<accession>A0A0H4V9K9</accession>
<comment type="subcellular location">
    <subcellularLocation>
        <location evidence="1">Cell inner membrane</location>
        <topology evidence="1">Multi-pass membrane protein</topology>
    </subcellularLocation>
</comment>
<keyword evidence="8 17" id="KW-0812">Transmembrane</keyword>
<evidence type="ECO:0000256" key="6">
    <source>
        <dbReference type="ARBA" id="ARBA00022519"/>
    </source>
</evidence>
<dbReference type="EMBL" id="CP011310">
    <property type="protein sequence ID" value="AKQ41282.2"/>
    <property type="molecule type" value="Genomic_DNA"/>
</dbReference>
<dbReference type="GO" id="GO:0004715">
    <property type="term" value="F:non-membrane spanning protein tyrosine kinase activity"/>
    <property type="evidence" value="ECO:0007669"/>
    <property type="project" value="UniProtKB-EC"/>
</dbReference>
<name>A0A0H4V9K9_9SPHN</name>
<dbReference type="CDD" id="cd05387">
    <property type="entry name" value="BY-kinase"/>
    <property type="match status" value="1"/>
</dbReference>
<dbReference type="InterPro" id="IPR003856">
    <property type="entry name" value="LPS_length_determ_N"/>
</dbReference>
<dbReference type="SUPFAM" id="SSF52540">
    <property type="entry name" value="P-loop containing nucleoside triphosphate hydrolases"/>
    <property type="match status" value="1"/>
</dbReference>
<keyword evidence="14 20" id="KW-0829">Tyrosine-protein kinase</keyword>
<keyword evidence="10 20" id="KW-0418">Kinase</keyword>
<comment type="catalytic activity">
    <reaction evidence="15">
        <text>L-tyrosyl-[protein] + ATP = O-phospho-L-tyrosyl-[protein] + ADP + H(+)</text>
        <dbReference type="Rhea" id="RHEA:10596"/>
        <dbReference type="Rhea" id="RHEA-COMP:10136"/>
        <dbReference type="Rhea" id="RHEA-COMP:20101"/>
        <dbReference type="ChEBI" id="CHEBI:15378"/>
        <dbReference type="ChEBI" id="CHEBI:30616"/>
        <dbReference type="ChEBI" id="CHEBI:46858"/>
        <dbReference type="ChEBI" id="CHEBI:61978"/>
        <dbReference type="ChEBI" id="CHEBI:456216"/>
        <dbReference type="EC" id="2.7.10.2"/>
    </reaction>
</comment>
<evidence type="ECO:0000256" key="17">
    <source>
        <dbReference type="SAM" id="Phobius"/>
    </source>
</evidence>
<keyword evidence="12 17" id="KW-1133">Transmembrane helix</keyword>
<comment type="similarity">
    <text evidence="3">Belongs to the etk/wzc family.</text>
</comment>
<keyword evidence="16" id="KW-0175">Coiled coil</keyword>
<dbReference type="RefSeq" id="WP_048884483.1">
    <property type="nucleotide sequence ID" value="NZ_CP011310.1"/>
</dbReference>
<evidence type="ECO:0000256" key="15">
    <source>
        <dbReference type="ARBA" id="ARBA00051245"/>
    </source>
</evidence>
<evidence type="ECO:0000256" key="10">
    <source>
        <dbReference type="ARBA" id="ARBA00022777"/>
    </source>
</evidence>
<dbReference type="Pfam" id="PF13614">
    <property type="entry name" value="AAA_31"/>
    <property type="match status" value="1"/>
</dbReference>
<feature type="coiled-coil region" evidence="16">
    <location>
        <begin position="396"/>
        <end position="423"/>
    </location>
</feature>
<dbReference type="InterPro" id="IPR025669">
    <property type="entry name" value="AAA_dom"/>
</dbReference>
<evidence type="ECO:0000256" key="7">
    <source>
        <dbReference type="ARBA" id="ARBA00022679"/>
    </source>
</evidence>
<evidence type="ECO:0000256" key="11">
    <source>
        <dbReference type="ARBA" id="ARBA00022840"/>
    </source>
</evidence>
<protein>
    <recommendedName>
        <fullName evidence="4">non-specific protein-tyrosine kinase</fullName>
        <ecNumber evidence="4">2.7.10.2</ecNumber>
    </recommendedName>
</protein>